<feature type="region of interest" description="Disordered" evidence="1">
    <location>
        <begin position="465"/>
        <end position="507"/>
    </location>
</feature>
<evidence type="ECO:0000256" key="1">
    <source>
        <dbReference type="SAM" id="MobiDB-lite"/>
    </source>
</evidence>
<dbReference type="EMBL" id="LT607751">
    <property type="protein sequence ID" value="SCG38834.1"/>
    <property type="molecule type" value="Genomic_DNA"/>
</dbReference>
<feature type="chain" id="PRO_5008717126" evidence="3">
    <location>
        <begin position="30"/>
        <end position="540"/>
    </location>
</feature>
<dbReference type="AlphaFoldDB" id="A0A1C5GYJ5"/>
<organism evidence="4 5">
    <name type="scientific">Micromonospora siamensis</name>
    <dbReference type="NCBI Taxonomy" id="299152"/>
    <lineage>
        <taxon>Bacteria</taxon>
        <taxon>Bacillati</taxon>
        <taxon>Actinomycetota</taxon>
        <taxon>Actinomycetes</taxon>
        <taxon>Micromonosporales</taxon>
        <taxon>Micromonosporaceae</taxon>
        <taxon>Micromonospora</taxon>
    </lineage>
</organism>
<evidence type="ECO:0000313" key="5">
    <source>
        <dbReference type="Proteomes" id="UP000198210"/>
    </source>
</evidence>
<proteinExistence type="predicted"/>
<keyword evidence="2" id="KW-0472">Membrane</keyword>
<evidence type="ECO:0000313" key="4">
    <source>
        <dbReference type="EMBL" id="SCG38834.1"/>
    </source>
</evidence>
<dbReference type="PROSITE" id="PS51318">
    <property type="entry name" value="TAT"/>
    <property type="match status" value="1"/>
</dbReference>
<dbReference type="InterPro" id="IPR006311">
    <property type="entry name" value="TAT_signal"/>
</dbReference>
<protein>
    <submittedName>
        <fullName evidence="4">LPXTG-motif cell wall anchor domain-containing protein</fullName>
    </submittedName>
</protein>
<reference evidence="4 5" key="1">
    <citation type="submission" date="2016-06" db="EMBL/GenBank/DDBJ databases">
        <authorList>
            <person name="Kjaerup R.B."/>
            <person name="Dalgaard T.S."/>
            <person name="Juul-Madsen H.R."/>
        </authorList>
    </citation>
    <scope>NUCLEOTIDE SEQUENCE [LARGE SCALE GENOMIC DNA]</scope>
    <source>
        <strain evidence="4 5">DSM 45097</strain>
    </source>
</reference>
<keyword evidence="2" id="KW-1133">Transmembrane helix</keyword>
<keyword evidence="2" id="KW-0812">Transmembrane</keyword>
<sequence length="540" mass="54454">MHSHPSRRWLAGLGVAGALVAVSAVPAAAAPLPVPDRQAQEYALYANNATVAPGGPAKVVDLYALTDMPFASYTVTVDRGAVAGFAVVSSAEGSVPCTGDGAILTCTVGQEREPELGLISLDVRATDTAKPGQHGELTFTVTGPDADTETFRSTVTVGEGVDLAAGDDLELRGAPGTTVPAPLTMTNVGGTDADGAVLVVAGSYDFAPSERYSNCEYATEAFVPNLFACTFDGKVPAGDSVVVSSSFGFTIPADAWAPDRQGGASIWLTKADWAEARDEVGLFAQARTRGTGEALRLTTRRSTQAVPQTDTDLDNNAAGLSLRVTGNQRTDVAANGARVKGAVGSVVPTTVGFTNKGPAALNTGGTESLFAVALVTLPAGTTAVKVPENCFADDGSGEGAPKPGASVYFCDQLETPAGKGAKVTFEFGLRVDKAGPLTGGIEVLTGTLRAERPDLDPTNNTAEILVNAPENGGGQPGDGGQPGNGGQPGDGGGGGGDQDGPTLPVTGSPASLIAGVGGLLLVAGVAGYLVAKRRRTRFVA</sequence>
<dbReference type="NCBIfam" id="TIGR01167">
    <property type="entry name" value="LPXTG_anchor"/>
    <property type="match status" value="1"/>
</dbReference>
<feature type="compositionally biased region" description="Gly residues" evidence="1">
    <location>
        <begin position="471"/>
        <end position="498"/>
    </location>
</feature>
<evidence type="ECO:0000256" key="3">
    <source>
        <dbReference type="SAM" id="SignalP"/>
    </source>
</evidence>
<dbReference type="Proteomes" id="UP000198210">
    <property type="component" value="Chromosome I"/>
</dbReference>
<feature type="signal peptide" evidence="3">
    <location>
        <begin position="1"/>
        <end position="29"/>
    </location>
</feature>
<feature type="transmembrane region" description="Helical" evidence="2">
    <location>
        <begin position="512"/>
        <end position="531"/>
    </location>
</feature>
<gene>
    <name evidence="4" type="ORF">GA0074704_0735</name>
</gene>
<keyword evidence="3" id="KW-0732">Signal</keyword>
<evidence type="ECO:0000256" key="2">
    <source>
        <dbReference type="SAM" id="Phobius"/>
    </source>
</evidence>
<keyword evidence="5" id="KW-1185">Reference proteome</keyword>
<dbReference type="RefSeq" id="WP_088969180.1">
    <property type="nucleotide sequence ID" value="NZ_JBHLYF010000015.1"/>
</dbReference>
<name>A0A1C5GYJ5_9ACTN</name>
<accession>A0A1C5GYJ5</accession>